<dbReference type="RefSeq" id="XP_042928773.1">
    <property type="nucleotide sequence ID" value="XM_043058859.1"/>
</dbReference>
<proteinExistence type="predicted"/>
<feature type="region of interest" description="Disordered" evidence="2">
    <location>
        <begin position="1250"/>
        <end position="1290"/>
    </location>
</feature>
<accession>A0A2K3E7M6</accession>
<dbReference type="SUPFAM" id="SSF57184">
    <property type="entry name" value="Growth factor receptor domain"/>
    <property type="match status" value="1"/>
</dbReference>
<keyword evidence="3" id="KW-1133">Transmembrane helix</keyword>
<keyword evidence="1 4" id="KW-0732">Signal</keyword>
<dbReference type="OMA" id="WMYERYE"/>
<dbReference type="InterPro" id="IPR028082">
    <property type="entry name" value="Peripla_BP_I"/>
</dbReference>
<evidence type="ECO:0008006" key="9">
    <source>
        <dbReference type="Google" id="ProtNLM"/>
    </source>
</evidence>
<dbReference type="SMART" id="SM01411">
    <property type="entry name" value="Ephrin_rec_like"/>
    <property type="match status" value="2"/>
</dbReference>
<dbReference type="InterPro" id="IPR009030">
    <property type="entry name" value="Growth_fac_rcpt_cys_sf"/>
</dbReference>
<feature type="transmembrane region" description="Helical" evidence="3">
    <location>
        <begin position="821"/>
        <end position="843"/>
    </location>
</feature>
<dbReference type="SUPFAM" id="SSF53822">
    <property type="entry name" value="Periplasmic binding protein-like I"/>
    <property type="match status" value="1"/>
</dbReference>
<feature type="region of interest" description="Disordered" evidence="2">
    <location>
        <begin position="1309"/>
        <end position="1361"/>
    </location>
</feature>
<feature type="transmembrane region" description="Helical" evidence="3">
    <location>
        <begin position="643"/>
        <end position="663"/>
    </location>
</feature>
<feature type="transmembrane region" description="Helical" evidence="3">
    <location>
        <begin position="774"/>
        <end position="796"/>
    </location>
</feature>
<feature type="signal peptide" evidence="4">
    <location>
        <begin position="1"/>
        <end position="33"/>
    </location>
</feature>
<protein>
    <recommendedName>
        <fullName evidence="9">Receptor ligand binding region domain-containing protein</fullName>
    </recommendedName>
</protein>
<dbReference type="PANTHER" id="PTHR11319:SF35">
    <property type="entry name" value="OUTER MEMBRANE PROTEIN PMPC-RELATED"/>
    <property type="match status" value="1"/>
</dbReference>
<evidence type="ECO:0000256" key="2">
    <source>
        <dbReference type="SAM" id="MobiDB-lite"/>
    </source>
</evidence>
<feature type="transmembrane region" description="Helical" evidence="3">
    <location>
        <begin position="930"/>
        <end position="950"/>
    </location>
</feature>
<dbReference type="EMBL" id="CM008962">
    <property type="protein sequence ID" value="PNW88784.1"/>
    <property type="molecule type" value="Genomic_DNA"/>
</dbReference>
<evidence type="ECO:0000313" key="7">
    <source>
        <dbReference type="EMBL" id="PNW88784.1"/>
    </source>
</evidence>
<dbReference type="GeneID" id="5715636"/>
<dbReference type="InterPro" id="IPR011641">
    <property type="entry name" value="Tyr-kin_ephrin_A/B_rcpt-like"/>
</dbReference>
<feature type="compositionally biased region" description="Low complexity" evidence="2">
    <location>
        <begin position="1273"/>
        <end position="1284"/>
    </location>
</feature>
<evidence type="ECO:0000256" key="1">
    <source>
        <dbReference type="ARBA" id="ARBA00022729"/>
    </source>
</evidence>
<dbReference type="InterPro" id="IPR028081">
    <property type="entry name" value="Leu-bd"/>
</dbReference>
<feature type="transmembrane region" description="Helical" evidence="3">
    <location>
        <begin position="962"/>
        <end position="995"/>
    </location>
</feature>
<feature type="compositionally biased region" description="Low complexity" evidence="2">
    <location>
        <begin position="1325"/>
        <end position="1339"/>
    </location>
</feature>
<feature type="domain" description="Leucine-binding protein" evidence="6">
    <location>
        <begin position="39"/>
        <end position="340"/>
    </location>
</feature>
<dbReference type="Gramene" id="PNW88784">
    <property type="protein sequence ID" value="PNW88784"/>
    <property type="gene ID" value="CHLRE_01g044350v5"/>
</dbReference>
<feature type="transmembrane region" description="Helical" evidence="3">
    <location>
        <begin position="703"/>
        <end position="724"/>
    </location>
</feature>
<dbReference type="Pfam" id="PF07699">
    <property type="entry name" value="Ephrin_rec_like"/>
    <property type="match status" value="1"/>
</dbReference>
<evidence type="ECO:0000259" key="6">
    <source>
        <dbReference type="Pfam" id="PF13458"/>
    </source>
</evidence>
<dbReference type="OrthoDB" id="536686at2759"/>
<feature type="transmembrane region" description="Helical" evidence="3">
    <location>
        <begin position="618"/>
        <end position="636"/>
    </location>
</feature>
<dbReference type="ExpressionAtlas" id="A0A2K3E7M6">
    <property type="expression patterns" value="baseline and differential"/>
</dbReference>
<feature type="region of interest" description="Disordered" evidence="2">
    <location>
        <begin position="1443"/>
        <end position="1558"/>
    </location>
</feature>
<keyword evidence="3" id="KW-0812">Transmembrane</keyword>
<name>A0A2K3E7M6_CHLRE</name>
<sequence length="1558" mass="168090">MKGLRNKAGLGVSAPGLLLVFLTLCSLHQTIVAQPTLLFGVAASLTGPYSEWSDAVNGFKLWESTLNAAGGISMRDINGTVYKYNVKLVVRDDASTAAGHAAAVSQLLNTDQVQFVLGASPVFAESETIAVQAAGRLNFQCCAGAATIYARDQKNVFGMAVDNSLFTQELFTEYRSNNIYKISVVYREDVQELASQCQGVVAQAKAQLLTLSLELKYTNSTNATISGLADQIAAAPQEALIMCGLASESADMVRAIDARRKPLKSIVMTGGAYARDWNDALGDLSVAVTSLAHWSPDLPRKDDFWGDAPTYAGKYKSIYQKEATQWAAAASATGYVLHTTLANIFRRCTISAAAAANPSLLFFTQDAISCADNNNRGHDRLVAALPLTNMDSVFGVVSFNRFRQNQGYDPVTLQTYEVTENLKLAFKPSLVLPLLSATRPLLLPQTNRYIEVCQPGTFRGPDAFVPCTACPTGQFQEFPGKTNCELCPKDYFGNTTAMPDCLACPTNTLTFQRGSTNLTDCSCQPGYFNRLGLPGLPCEACPSNAFCAGGTALPSPDPGFYAEQSAPFTMYPCNPSSVCDGNFTCAKGYRGRMCYYCAPGHYRFLGNCVACPGNSSAVIGYLLVMALLWVIINVSFARTVENLMVIINFCQMLSIVVGFSLNWPKTLYTVMSFSSILSFEVDSLEPTCLVHGWGFANNLVVQLLLPLMIAGLVGLWCAITYAMYKYKQWGMTRSVRAAASLKMSQEEPWKQVMWALLDVPQDIRELRETFLERAAVPLNFLNIGFLVLLKYCLSSFRCERINGVMYMYMSPNDMCYTTKHWNLMLLGTTGLIVYSGGFIYLYGHAMRALAKSRCLGDKKPLLLYGWMYERYEAQYYWYESVIILQRTAFVLVSLFVLDPALQAVLCMVVCVVVLLLDIRTSSYVDKQIHILQAGVDGALGAVLVAGLLFYNPLVSNTVVNVVSYVLLALVLAAFGSAAISVGQRLVETLVLLWLMSKHRPIAYKMGQRVRGYRHMYQVFGAAFLFNWLRRCTAEEWDDWHKLCMVLIDYVHPTSEVSYLSLKKVGRFWRYLLSNFPETIDYLASVSEEQRDHFNSFIEVLYDNFFDTKEEHHTQLNFFVQDKFKAAFAQWLSSCDEDDRDFCQSIMKTAVAKARGAKAANELTAAMTRSSKQLSNVMVVASAVDKFKRGLVSNSNKSAAGNDGANSGKTDRASLAQVVGMFDRSTHNAELDSDKNGPLTDQVLPHTVSNLDEAPDLADGGPVHTGLYQRGQRSGTAASGSSSGNGNDGERLVLPAGMAAALAAAKAPSVASGYRDSGSGGGSKQGSGRRAGSARRAPSGTVELSGRSGLAAKAPQSPAQLQQPVKLHDNALFGAVEDLSSEMAAVPADAAGGVRPLSGGTPPRSAPGTPRSATAKLHTMKAASAVDGGLALDMGIDPDVEELHLGDHHDAGKTSATQPPAADRAPSSSLSGAAVPASVVQHRLGTASGAPPRTPTTASLFGGMMVRGTGASGDGGGGGTGGNQQRRLSGVSQQGTSAAGGDVMTFERQDTIPEYIIPE</sequence>
<evidence type="ECO:0000256" key="4">
    <source>
        <dbReference type="SAM" id="SignalP"/>
    </source>
</evidence>
<gene>
    <name evidence="7" type="ORF">CHLRE_01g044350v5</name>
</gene>
<feature type="chain" id="PRO_5014423812" description="Receptor ligand binding region domain-containing protein" evidence="4">
    <location>
        <begin position="34"/>
        <end position="1558"/>
    </location>
</feature>
<dbReference type="InParanoid" id="A0A2K3E7M6"/>
<evidence type="ECO:0000256" key="3">
    <source>
        <dbReference type="SAM" id="Phobius"/>
    </source>
</evidence>
<dbReference type="PANTHER" id="PTHR11319">
    <property type="entry name" value="G PROTEIN-COUPLED RECEPTOR-RELATED"/>
    <property type="match status" value="1"/>
</dbReference>
<dbReference type="STRING" id="3055.A0A2K3E7M6"/>
<evidence type="ECO:0000259" key="5">
    <source>
        <dbReference type="Pfam" id="PF07699"/>
    </source>
</evidence>
<feature type="region of interest" description="Disordered" evidence="2">
    <location>
        <begin position="1390"/>
        <end position="1412"/>
    </location>
</feature>
<feature type="domain" description="Tyrosine-protein kinase ephrin type A/B receptor-like" evidence="5">
    <location>
        <begin position="481"/>
        <end position="521"/>
    </location>
</feature>
<keyword evidence="3" id="KW-0472">Membrane</keyword>
<dbReference type="Pfam" id="PF13458">
    <property type="entry name" value="Peripla_BP_6"/>
    <property type="match status" value="1"/>
</dbReference>
<dbReference type="Proteomes" id="UP000006906">
    <property type="component" value="Chromosome 1"/>
</dbReference>
<evidence type="ECO:0000313" key="8">
    <source>
        <dbReference type="Proteomes" id="UP000006906"/>
    </source>
</evidence>
<feature type="compositionally biased region" description="Gly residues" evidence="2">
    <location>
        <begin position="1509"/>
        <end position="1521"/>
    </location>
</feature>
<feature type="transmembrane region" description="Helical" evidence="3">
    <location>
        <begin position="900"/>
        <end position="918"/>
    </location>
</feature>
<organism evidence="7 8">
    <name type="scientific">Chlamydomonas reinhardtii</name>
    <name type="common">Chlamydomonas smithii</name>
    <dbReference type="NCBI Taxonomy" id="3055"/>
    <lineage>
        <taxon>Eukaryota</taxon>
        <taxon>Viridiplantae</taxon>
        <taxon>Chlorophyta</taxon>
        <taxon>core chlorophytes</taxon>
        <taxon>Chlorophyceae</taxon>
        <taxon>CS clade</taxon>
        <taxon>Chlamydomonadales</taxon>
        <taxon>Chlamydomonadaceae</taxon>
        <taxon>Chlamydomonas</taxon>
    </lineage>
</organism>
<reference evidence="7 8" key="1">
    <citation type="journal article" date="2007" name="Science">
        <title>The Chlamydomonas genome reveals the evolution of key animal and plant functions.</title>
        <authorList>
            <person name="Merchant S.S."/>
            <person name="Prochnik S.E."/>
            <person name="Vallon O."/>
            <person name="Harris E.H."/>
            <person name="Karpowicz S.J."/>
            <person name="Witman G.B."/>
            <person name="Terry A."/>
            <person name="Salamov A."/>
            <person name="Fritz-Laylin L.K."/>
            <person name="Marechal-Drouard L."/>
            <person name="Marshall W.F."/>
            <person name="Qu L.H."/>
            <person name="Nelson D.R."/>
            <person name="Sanderfoot A.A."/>
            <person name="Spalding M.H."/>
            <person name="Kapitonov V.V."/>
            <person name="Ren Q."/>
            <person name="Ferris P."/>
            <person name="Lindquist E."/>
            <person name="Shapiro H."/>
            <person name="Lucas S.M."/>
            <person name="Grimwood J."/>
            <person name="Schmutz J."/>
            <person name="Cardol P."/>
            <person name="Cerutti H."/>
            <person name="Chanfreau G."/>
            <person name="Chen C.L."/>
            <person name="Cognat V."/>
            <person name="Croft M.T."/>
            <person name="Dent R."/>
            <person name="Dutcher S."/>
            <person name="Fernandez E."/>
            <person name="Fukuzawa H."/>
            <person name="Gonzalez-Ballester D."/>
            <person name="Gonzalez-Halphen D."/>
            <person name="Hallmann A."/>
            <person name="Hanikenne M."/>
            <person name="Hippler M."/>
            <person name="Inwood W."/>
            <person name="Jabbari K."/>
            <person name="Kalanon M."/>
            <person name="Kuras R."/>
            <person name="Lefebvre P.A."/>
            <person name="Lemaire S.D."/>
            <person name="Lobanov A.V."/>
            <person name="Lohr M."/>
            <person name="Manuell A."/>
            <person name="Meier I."/>
            <person name="Mets L."/>
            <person name="Mittag M."/>
            <person name="Mittelmeier T."/>
            <person name="Moroney J.V."/>
            <person name="Moseley J."/>
            <person name="Napoli C."/>
            <person name="Nedelcu A.M."/>
            <person name="Niyogi K."/>
            <person name="Novoselov S.V."/>
            <person name="Paulsen I.T."/>
            <person name="Pazour G."/>
            <person name="Purton S."/>
            <person name="Ral J.P."/>
            <person name="Riano-Pachon D.M."/>
            <person name="Riekhof W."/>
            <person name="Rymarquis L."/>
            <person name="Schroda M."/>
            <person name="Stern D."/>
            <person name="Umen J."/>
            <person name="Willows R."/>
            <person name="Wilson N."/>
            <person name="Zimmer S.L."/>
            <person name="Allmer J."/>
            <person name="Balk J."/>
            <person name="Bisova K."/>
            <person name="Chen C.J."/>
            <person name="Elias M."/>
            <person name="Gendler K."/>
            <person name="Hauser C."/>
            <person name="Lamb M.R."/>
            <person name="Ledford H."/>
            <person name="Long J.C."/>
            <person name="Minagawa J."/>
            <person name="Page M.D."/>
            <person name="Pan J."/>
            <person name="Pootakham W."/>
            <person name="Roje S."/>
            <person name="Rose A."/>
            <person name="Stahlberg E."/>
            <person name="Terauchi A.M."/>
            <person name="Yang P."/>
            <person name="Ball S."/>
            <person name="Bowler C."/>
            <person name="Dieckmann C.L."/>
            <person name="Gladyshev V.N."/>
            <person name="Green P."/>
            <person name="Jorgensen R."/>
            <person name="Mayfield S."/>
            <person name="Mueller-Roeber B."/>
            <person name="Rajamani S."/>
            <person name="Sayre R.T."/>
            <person name="Brokstein P."/>
            <person name="Dubchak I."/>
            <person name="Goodstein D."/>
            <person name="Hornick L."/>
            <person name="Huang Y.W."/>
            <person name="Jhaveri J."/>
            <person name="Luo Y."/>
            <person name="Martinez D."/>
            <person name="Ngau W.C."/>
            <person name="Otillar B."/>
            <person name="Poliakov A."/>
            <person name="Porter A."/>
            <person name="Szajkowski L."/>
            <person name="Werner G."/>
            <person name="Zhou K."/>
            <person name="Grigoriev I.V."/>
            <person name="Rokhsar D.S."/>
            <person name="Grossman A.R."/>
        </authorList>
    </citation>
    <scope>NUCLEOTIDE SEQUENCE [LARGE SCALE GENOMIC DNA]</scope>
    <source>
        <strain evidence="8">CC-503</strain>
    </source>
</reference>
<dbReference type="Gene3D" id="2.10.50.10">
    <property type="entry name" value="Tumor Necrosis Factor Receptor, subunit A, domain 2"/>
    <property type="match status" value="1"/>
</dbReference>
<keyword evidence="8" id="KW-1185">Reference proteome</keyword>
<dbReference type="Gene3D" id="3.40.50.2300">
    <property type="match status" value="2"/>
</dbReference>
<dbReference type="KEGG" id="cre:CHLRE_01g044350v5"/>
<feature type="compositionally biased region" description="Polar residues" evidence="2">
    <location>
        <begin position="1522"/>
        <end position="1536"/>
    </location>
</feature>